<dbReference type="Pfam" id="PF06404">
    <property type="entry name" value="PSK"/>
    <property type="match status" value="1"/>
</dbReference>
<dbReference type="PANTHER" id="PTHR33285:SF33">
    <property type="entry name" value="PHYTOSULFOKINE"/>
    <property type="match status" value="1"/>
</dbReference>
<dbReference type="RefSeq" id="XP_018839502.1">
    <property type="nucleotide sequence ID" value="XM_018983957.2"/>
</dbReference>
<sequence>MKPQDFRVSFIFVLLLCTSLTSSRLLTPKRGEKGLKVEGISTNAAGSLIDLEDISNLMGLEECDDKDDECLHRRMIAEAHLDYIYTQHRKP</sequence>
<keyword evidence="3 9" id="KW-0217">Developmental protein</keyword>
<dbReference type="KEGG" id="jre:109005154"/>
<organism evidence="10 11">
    <name type="scientific">Juglans regia</name>
    <name type="common">English walnut</name>
    <dbReference type="NCBI Taxonomy" id="51240"/>
    <lineage>
        <taxon>Eukaryota</taxon>
        <taxon>Viridiplantae</taxon>
        <taxon>Streptophyta</taxon>
        <taxon>Embryophyta</taxon>
        <taxon>Tracheophyta</taxon>
        <taxon>Spermatophyta</taxon>
        <taxon>Magnoliopsida</taxon>
        <taxon>eudicotyledons</taxon>
        <taxon>Gunneridae</taxon>
        <taxon>Pentapetalae</taxon>
        <taxon>rosids</taxon>
        <taxon>fabids</taxon>
        <taxon>Fagales</taxon>
        <taxon>Juglandaceae</taxon>
        <taxon>Juglans</taxon>
    </lineage>
</organism>
<reference evidence="11" key="1">
    <citation type="submission" date="2025-08" db="UniProtKB">
        <authorList>
            <consortium name="RefSeq"/>
        </authorList>
    </citation>
    <scope>IDENTIFICATION</scope>
    <source>
        <tissue evidence="11">Leaves</tissue>
    </source>
</reference>
<comment type="subcellular location">
    <subcellularLocation>
        <location evidence="1 9">Secreted</location>
    </subcellularLocation>
</comment>
<dbReference type="GO" id="GO:0008083">
    <property type="term" value="F:growth factor activity"/>
    <property type="evidence" value="ECO:0007669"/>
    <property type="project" value="UniProtKB-UniRule"/>
</dbReference>
<evidence type="ECO:0000313" key="11">
    <source>
        <dbReference type="RefSeq" id="XP_018839502.1"/>
    </source>
</evidence>
<evidence type="ECO:0000256" key="5">
    <source>
        <dbReference type="ARBA" id="ARBA00022641"/>
    </source>
</evidence>
<dbReference type="Proteomes" id="UP000235220">
    <property type="component" value="Chromosome 4"/>
</dbReference>
<evidence type="ECO:0000256" key="4">
    <source>
        <dbReference type="ARBA" id="ARBA00022525"/>
    </source>
</evidence>
<keyword evidence="7 9" id="KW-0221">Differentiation</keyword>
<evidence type="ECO:0000256" key="9">
    <source>
        <dbReference type="RuleBase" id="RU368031"/>
    </source>
</evidence>
<keyword evidence="4 9" id="KW-0964">Secreted</keyword>
<evidence type="ECO:0000256" key="3">
    <source>
        <dbReference type="ARBA" id="ARBA00022473"/>
    </source>
</evidence>
<name>A0A2I4G6H1_JUGRE</name>
<dbReference type="GeneID" id="109005154"/>
<keyword evidence="10" id="KW-1185">Reference proteome</keyword>
<evidence type="ECO:0000256" key="8">
    <source>
        <dbReference type="ARBA" id="ARBA00023030"/>
    </source>
</evidence>
<comment type="PTM">
    <text evidence="9">PSK-alpha is produced by endopeptidase digestion. PSK-beta is produced from PSK-alpha by exopeptidase digestion.</text>
</comment>
<dbReference type="GO" id="GO:0008283">
    <property type="term" value="P:cell population proliferation"/>
    <property type="evidence" value="ECO:0007669"/>
    <property type="project" value="UniProtKB-UniRule"/>
</dbReference>
<dbReference type="OrthoDB" id="1914102at2759"/>
<proteinExistence type="inferred from homology"/>
<keyword evidence="8 9" id="KW-0339">Growth factor</keyword>
<dbReference type="AlphaFoldDB" id="A0A2I4G6H1"/>
<evidence type="ECO:0000256" key="6">
    <source>
        <dbReference type="ARBA" id="ARBA00022729"/>
    </source>
</evidence>
<feature type="signal peptide" evidence="9">
    <location>
        <begin position="1"/>
        <end position="23"/>
    </location>
</feature>
<comment type="PTM">
    <text evidence="9">Sulfation is important for activity and for the binding to a putative membrane receptor.</text>
</comment>
<comment type="function">
    <text evidence="9">Promotes plant cell differentiation, organogenesis and somatic embryogenesis as well as cell proliferation.</text>
</comment>
<keyword evidence="5 9" id="KW-0765">Sulfation</keyword>
<evidence type="ECO:0000256" key="2">
    <source>
        <dbReference type="ARBA" id="ARBA00010781"/>
    </source>
</evidence>
<dbReference type="InParanoid" id="A0A2I4G6H1"/>
<dbReference type="InterPro" id="IPR009438">
    <property type="entry name" value="Phytosulfokine"/>
</dbReference>
<feature type="chain" id="PRO_5031600650" description="Phytosulfokine" evidence="9">
    <location>
        <begin position="24"/>
        <end position="91"/>
    </location>
</feature>
<dbReference type="GO" id="GO:0005576">
    <property type="term" value="C:extracellular region"/>
    <property type="evidence" value="ECO:0007669"/>
    <property type="project" value="UniProtKB-SubCell"/>
</dbReference>
<evidence type="ECO:0000256" key="1">
    <source>
        <dbReference type="ARBA" id="ARBA00004613"/>
    </source>
</evidence>
<protein>
    <recommendedName>
        <fullName evidence="9">Phytosulfokine</fullName>
    </recommendedName>
    <component>
        <recommendedName>
            <fullName evidence="9">Phytosulfokine-alpha</fullName>
            <shortName evidence="9">PSK-alpha</shortName>
            <shortName evidence="9">Phytosulfokine-a</shortName>
        </recommendedName>
    </component>
    <component>
        <recommendedName>
            <fullName evidence="9">Phytosulfokine-beta</fullName>
            <shortName evidence="9">PSK-beta</shortName>
            <shortName evidence="9">Phytosulfokine-b</shortName>
        </recommendedName>
    </component>
</protein>
<dbReference type="PANTHER" id="PTHR33285">
    <property type="entry name" value="PHYTOSULFOKINES 3"/>
    <property type="match status" value="1"/>
</dbReference>
<evidence type="ECO:0000256" key="7">
    <source>
        <dbReference type="ARBA" id="ARBA00022782"/>
    </source>
</evidence>
<keyword evidence="6 9" id="KW-0732">Signal</keyword>
<dbReference type="GO" id="GO:0030154">
    <property type="term" value="P:cell differentiation"/>
    <property type="evidence" value="ECO:0007669"/>
    <property type="project" value="UniProtKB-UniRule"/>
</dbReference>
<accession>A0A2I4G6H1</accession>
<evidence type="ECO:0000313" key="10">
    <source>
        <dbReference type="Proteomes" id="UP000235220"/>
    </source>
</evidence>
<comment type="similarity">
    <text evidence="2 9">Belongs to the phytosulfokine family.</text>
</comment>
<gene>
    <name evidence="11" type="primary">LOC109005154</name>
</gene>